<reference evidence="2 3" key="1">
    <citation type="submission" date="2023-07" db="EMBL/GenBank/DDBJ databases">
        <title>Genomic Encyclopedia of Type Strains, Phase IV (KMG-IV): sequencing the most valuable type-strain genomes for metagenomic binning, comparative biology and taxonomic classification.</title>
        <authorList>
            <person name="Goeker M."/>
        </authorList>
    </citation>
    <scope>NUCLEOTIDE SEQUENCE [LARGE SCALE GENOMIC DNA]</scope>
    <source>
        <strain evidence="2 3">DSM 27594</strain>
    </source>
</reference>
<name>A0ABT9XRJ3_9BACI</name>
<sequence>MQKWSENMGVIQTDQWLKVEFDRPTEICEKLLPYFKGQNANEIYNQLMKFGMYRPSRSSKMNLDRMIEQKVWKNADQLFQHYKNKWAGPDIPIFLFPLDRGRGLFFRQESNKSGVSYPDKMFLFLSDVDDTKELEALLVHEYHHVCRLKMLNKKMEEYTLLDSIIIEGLAEYAVLKNCGSEYLAKWCSIYTKKDLISLWDKYLKSHLSKRKNERAHDNLLFGEGRIPKLLGYAAGFAIVENYYKNHTYSTKLSFSIPASKFLEGSNEFG</sequence>
<evidence type="ECO:0000313" key="3">
    <source>
        <dbReference type="Proteomes" id="UP001224122"/>
    </source>
</evidence>
<comment type="caution">
    <text evidence="2">The sequence shown here is derived from an EMBL/GenBank/DDBJ whole genome shotgun (WGS) entry which is preliminary data.</text>
</comment>
<dbReference type="Proteomes" id="UP001224122">
    <property type="component" value="Unassembled WGS sequence"/>
</dbReference>
<evidence type="ECO:0000259" key="1">
    <source>
        <dbReference type="Pfam" id="PF10026"/>
    </source>
</evidence>
<organism evidence="2 3">
    <name type="scientific">Neobacillus ginsengisoli</name>
    <dbReference type="NCBI Taxonomy" id="904295"/>
    <lineage>
        <taxon>Bacteria</taxon>
        <taxon>Bacillati</taxon>
        <taxon>Bacillota</taxon>
        <taxon>Bacilli</taxon>
        <taxon>Bacillales</taxon>
        <taxon>Bacillaceae</taxon>
        <taxon>Neobacillus</taxon>
    </lineage>
</organism>
<evidence type="ECO:0000313" key="2">
    <source>
        <dbReference type="EMBL" id="MDQ0198175.1"/>
    </source>
</evidence>
<protein>
    <submittedName>
        <fullName evidence="2">Uncharacterized protein YjaZ</fullName>
    </submittedName>
</protein>
<accession>A0ABT9XRJ3</accession>
<dbReference type="Pfam" id="PF10026">
    <property type="entry name" value="DUF2268"/>
    <property type="match status" value="1"/>
</dbReference>
<dbReference type="RefSeq" id="WP_307405656.1">
    <property type="nucleotide sequence ID" value="NZ_JAUSTW010000002.1"/>
</dbReference>
<proteinExistence type="predicted"/>
<gene>
    <name evidence="2" type="ORF">J2S10_001316</name>
</gene>
<dbReference type="EMBL" id="JAUSTW010000002">
    <property type="protein sequence ID" value="MDQ0198175.1"/>
    <property type="molecule type" value="Genomic_DNA"/>
</dbReference>
<keyword evidence="3" id="KW-1185">Reference proteome</keyword>
<feature type="domain" description="DUF2268" evidence="1">
    <location>
        <begin position="71"/>
        <end position="262"/>
    </location>
</feature>
<dbReference type="InterPro" id="IPR018728">
    <property type="entry name" value="DUF2268"/>
</dbReference>